<keyword evidence="6" id="KW-0560">Oxidoreductase</keyword>
<keyword evidence="8" id="KW-0496">Mitochondrion</keyword>
<dbReference type="AlphaFoldDB" id="A0AAD7KDE6"/>
<dbReference type="EMBL" id="JARKIB010000003">
    <property type="protein sequence ID" value="KAJ7783271.1"/>
    <property type="molecule type" value="Genomic_DNA"/>
</dbReference>
<name>A0AAD7KDE6_9AGAR</name>
<keyword evidence="15" id="KW-1185">Reference proteome</keyword>
<evidence type="ECO:0000256" key="12">
    <source>
        <dbReference type="SAM" id="MobiDB-lite"/>
    </source>
</evidence>
<evidence type="ECO:0000313" key="14">
    <source>
        <dbReference type="EMBL" id="KAJ7783271.1"/>
    </source>
</evidence>
<evidence type="ECO:0000256" key="8">
    <source>
        <dbReference type="ARBA" id="ARBA00023128"/>
    </source>
</evidence>
<feature type="domain" description="CHCH" evidence="13">
    <location>
        <begin position="147"/>
        <end position="182"/>
    </location>
</feature>
<sequence>MLRLSRARLPFRRYIQTQSFTPPSRTAKYALAAGALATAAYLGTRKTQADSEPSNDFRSPPPLIEDPPDFQTYLLKRVEHKPTAVQAPSVSVQRPPEPESPPAPVPTQTDAEAETSGSDSGGGAFNPETGEINWDCPCLGGMAHGPCGPEFRAAFSCFVHSEDEPKGINCVEKFQGMQNCFREHPEVYASEIADDEEADAAEREAEALLEQEKNSAAKTEDSEAEPTPTSPLKSVEKPAEEAPSSEQ</sequence>
<evidence type="ECO:0000256" key="9">
    <source>
        <dbReference type="ARBA" id="ARBA00023157"/>
    </source>
</evidence>
<comment type="caution">
    <text evidence="14">The sequence shown here is derived from an EMBL/GenBank/DDBJ whole genome shotgun (WGS) entry which is preliminary data.</text>
</comment>
<comment type="subcellular location">
    <subcellularLocation>
        <location evidence="2">Mitochondrion inner membrane</location>
        <topology evidence="2">Single-pass type II membrane protein</topology>
        <orientation evidence="2">Intermembrane side</orientation>
    </subcellularLocation>
</comment>
<evidence type="ECO:0000256" key="7">
    <source>
        <dbReference type="ARBA" id="ARBA00023010"/>
    </source>
</evidence>
<keyword evidence="9" id="KW-1015">Disulfide bond</keyword>
<evidence type="ECO:0000256" key="1">
    <source>
        <dbReference type="ARBA" id="ARBA00001973"/>
    </source>
</evidence>
<dbReference type="GO" id="GO:0045041">
    <property type="term" value="P:protein import into mitochondrial intermembrane space"/>
    <property type="evidence" value="ECO:0007669"/>
    <property type="project" value="InterPro"/>
</dbReference>
<gene>
    <name evidence="14" type="ORF">B0H16DRAFT_486895</name>
</gene>
<dbReference type="PROSITE" id="PS51808">
    <property type="entry name" value="CHCH"/>
    <property type="match status" value="1"/>
</dbReference>
<evidence type="ECO:0000256" key="2">
    <source>
        <dbReference type="ARBA" id="ARBA00004164"/>
    </source>
</evidence>
<dbReference type="GO" id="GO:0015035">
    <property type="term" value="F:protein-disulfide reductase activity"/>
    <property type="evidence" value="ECO:0007669"/>
    <property type="project" value="InterPro"/>
</dbReference>
<comment type="cofactor">
    <cofactor evidence="1">
        <name>Cu(2+)</name>
        <dbReference type="ChEBI" id="CHEBI:29036"/>
    </cofactor>
</comment>
<keyword evidence="10" id="KW-0676">Redox-active center</keyword>
<evidence type="ECO:0000313" key="15">
    <source>
        <dbReference type="Proteomes" id="UP001215598"/>
    </source>
</evidence>
<proteinExistence type="predicted"/>
<dbReference type="PANTHER" id="PTHR21622">
    <property type="entry name" value="COILED-COIL-HELIX-COILED-COIL-HELIX DOMAIN CONTAINING 4"/>
    <property type="match status" value="1"/>
</dbReference>
<feature type="region of interest" description="Disordered" evidence="12">
    <location>
        <begin position="194"/>
        <end position="247"/>
    </location>
</feature>
<feature type="compositionally biased region" description="Basic and acidic residues" evidence="12">
    <location>
        <begin position="200"/>
        <end position="221"/>
    </location>
</feature>
<dbReference type="Pfam" id="PF06747">
    <property type="entry name" value="CHCH"/>
    <property type="match status" value="1"/>
</dbReference>
<evidence type="ECO:0000256" key="4">
    <source>
        <dbReference type="ARBA" id="ARBA00022448"/>
    </source>
</evidence>
<evidence type="ECO:0000256" key="6">
    <source>
        <dbReference type="ARBA" id="ARBA00023002"/>
    </source>
</evidence>
<evidence type="ECO:0000256" key="5">
    <source>
        <dbReference type="ARBA" id="ARBA00022927"/>
    </source>
</evidence>
<evidence type="ECO:0000256" key="11">
    <source>
        <dbReference type="ARBA" id="ARBA00033150"/>
    </source>
</evidence>
<keyword evidence="4" id="KW-0813">Transport</keyword>
<feature type="region of interest" description="Disordered" evidence="12">
    <location>
        <begin position="84"/>
        <end position="128"/>
    </location>
</feature>
<evidence type="ECO:0000256" key="3">
    <source>
        <dbReference type="ARBA" id="ARBA00013714"/>
    </source>
</evidence>
<dbReference type="GO" id="GO:0005758">
    <property type="term" value="C:mitochondrial intermembrane space"/>
    <property type="evidence" value="ECO:0007669"/>
    <property type="project" value="TreeGrafter"/>
</dbReference>
<keyword evidence="7" id="KW-0811">Translocation</keyword>
<dbReference type="InterPro" id="IPR039289">
    <property type="entry name" value="CHCHD4"/>
</dbReference>
<evidence type="ECO:0000259" key="13">
    <source>
        <dbReference type="Pfam" id="PF06747"/>
    </source>
</evidence>
<evidence type="ECO:0000256" key="10">
    <source>
        <dbReference type="ARBA" id="ARBA00023284"/>
    </source>
</evidence>
<feature type="compositionally biased region" description="Polar residues" evidence="12">
    <location>
        <begin position="107"/>
        <end position="118"/>
    </location>
</feature>
<organism evidence="14 15">
    <name type="scientific">Mycena metata</name>
    <dbReference type="NCBI Taxonomy" id="1033252"/>
    <lineage>
        <taxon>Eukaryota</taxon>
        <taxon>Fungi</taxon>
        <taxon>Dikarya</taxon>
        <taxon>Basidiomycota</taxon>
        <taxon>Agaricomycotina</taxon>
        <taxon>Agaricomycetes</taxon>
        <taxon>Agaricomycetidae</taxon>
        <taxon>Agaricales</taxon>
        <taxon>Marasmiineae</taxon>
        <taxon>Mycenaceae</taxon>
        <taxon>Mycena</taxon>
    </lineage>
</organism>
<feature type="region of interest" description="Disordered" evidence="12">
    <location>
        <begin position="44"/>
        <end position="68"/>
    </location>
</feature>
<dbReference type="GO" id="GO:0005743">
    <property type="term" value="C:mitochondrial inner membrane"/>
    <property type="evidence" value="ECO:0007669"/>
    <property type="project" value="UniProtKB-SubCell"/>
</dbReference>
<protein>
    <recommendedName>
        <fullName evidence="3">Mitochondrial intermembrane space import and assembly protein 40</fullName>
    </recommendedName>
    <alternativeName>
        <fullName evidence="11">Mitochondrial import inner membrane translocase TIM40</fullName>
    </alternativeName>
</protein>
<dbReference type="Gene3D" id="1.10.287.2900">
    <property type="match status" value="1"/>
</dbReference>
<accession>A0AAD7KDE6</accession>
<dbReference type="PANTHER" id="PTHR21622:SF0">
    <property type="entry name" value="COILED-COIL-HELIX-COILED-COIL-HELIX DOMAIN CONTAINING 4"/>
    <property type="match status" value="1"/>
</dbReference>
<dbReference type="Proteomes" id="UP001215598">
    <property type="component" value="Unassembled WGS sequence"/>
</dbReference>
<keyword evidence="5" id="KW-0653">Protein transport</keyword>
<reference evidence="14" key="1">
    <citation type="submission" date="2023-03" db="EMBL/GenBank/DDBJ databases">
        <title>Massive genome expansion in bonnet fungi (Mycena s.s.) driven by repeated elements and novel gene families across ecological guilds.</title>
        <authorList>
            <consortium name="Lawrence Berkeley National Laboratory"/>
            <person name="Harder C.B."/>
            <person name="Miyauchi S."/>
            <person name="Viragh M."/>
            <person name="Kuo A."/>
            <person name="Thoen E."/>
            <person name="Andreopoulos B."/>
            <person name="Lu D."/>
            <person name="Skrede I."/>
            <person name="Drula E."/>
            <person name="Henrissat B."/>
            <person name="Morin E."/>
            <person name="Kohler A."/>
            <person name="Barry K."/>
            <person name="LaButti K."/>
            <person name="Morin E."/>
            <person name="Salamov A."/>
            <person name="Lipzen A."/>
            <person name="Mereny Z."/>
            <person name="Hegedus B."/>
            <person name="Baldrian P."/>
            <person name="Stursova M."/>
            <person name="Weitz H."/>
            <person name="Taylor A."/>
            <person name="Grigoriev I.V."/>
            <person name="Nagy L.G."/>
            <person name="Martin F."/>
            <person name="Kauserud H."/>
        </authorList>
    </citation>
    <scope>NUCLEOTIDE SEQUENCE</scope>
    <source>
        <strain evidence="14">CBHHK182m</strain>
    </source>
</reference>
<dbReference type="InterPro" id="IPR010625">
    <property type="entry name" value="CHCH"/>
</dbReference>